<reference evidence="1 2" key="1">
    <citation type="journal article" date="2021" name="Sci. Rep.">
        <title>The distribution of antibiotic resistance genes in chicken gut microbiota commensals.</title>
        <authorList>
            <person name="Juricova H."/>
            <person name="Matiasovicova J."/>
            <person name="Kubasova T."/>
            <person name="Cejkova D."/>
            <person name="Rychlik I."/>
        </authorList>
    </citation>
    <scope>NUCLEOTIDE SEQUENCE [LARGE SCALE GENOMIC DNA]</scope>
    <source>
        <strain evidence="1 2">An772</strain>
    </source>
</reference>
<protein>
    <recommendedName>
        <fullName evidence="3">DUF4369 domain-containing protein</fullName>
    </recommendedName>
</protein>
<proteinExistence type="predicted"/>
<dbReference type="RefSeq" id="WP_205096580.1">
    <property type="nucleotide sequence ID" value="NZ_JACLYZ010000080.1"/>
</dbReference>
<comment type="caution">
    <text evidence="1">The sequence shown here is derived from an EMBL/GenBank/DDBJ whole genome shotgun (WGS) entry which is preliminary data.</text>
</comment>
<evidence type="ECO:0000313" key="1">
    <source>
        <dbReference type="EMBL" id="MBM6736428.1"/>
    </source>
</evidence>
<accession>A0ABS2E494</accession>
<gene>
    <name evidence="1" type="ORF">H7U35_14625</name>
</gene>
<keyword evidence="2" id="KW-1185">Reference proteome</keyword>
<evidence type="ECO:0008006" key="3">
    <source>
        <dbReference type="Google" id="ProtNLM"/>
    </source>
</evidence>
<organism evidence="1 2">
    <name type="scientific">Mediterranea massiliensis</name>
    <dbReference type="NCBI Taxonomy" id="1841865"/>
    <lineage>
        <taxon>Bacteria</taxon>
        <taxon>Pseudomonadati</taxon>
        <taxon>Bacteroidota</taxon>
        <taxon>Bacteroidia</taxon>
        <taxon>Bacteroidales</taxon>
        <taxon>Bacteroidaceae</taxon>
        <taxon>Mediterranea</taxon>
    </lineage>
</organism>
<evidence type="ECO:0000313" key="2">
    <source>
        <dbReference type="Proteomes" id="UP000766986"/>
    </source>
</evidence>
<dbReference type="Proteomes" id="UP000766986">
    <property type="component" value="Unassembled WGS sequence"/>
</dbReference>
<dbReference type="EMBL" id="JACLYZ010000080">
    <property type="protein sequence ID" value="MBM6736428.1"/>
    <property type="molecule type" value="Genomic_DNA"/>
</dbReference>
<name>A0ABS2E494_9BACT</name>
<sequence>MNKYFELIWSLTRYKAFPTNYNISTNTSYVVEIFYGEANCYNTGKCSLKLFKDGKPQDLLINGWTFSYMSQGEYHFRGSYDSVDAELDCCTPQQIYKKIKIGTCADWGMETFAELYLNNIFLLSNCQDEEEYKAIKKLERKFAVYGLHDLSCQIKELAIVNDLIKKCQENKDYNSNFTNYMQALLDNRLSEIKQYITNLNLK</sequence>